<feature type="signal peptide" evidence="1">
    <location>
        <begin position="1"/>
        <end position="18"/>
    </location>
</feature>
<keyword evidence="1" id="KW-0732">Signal</keyword>
<accession>A0ABR3Y251</accession>
<dbReference type="EMBL" id="JAZHXJ010000015">
    <property type="protein sequence ID" value="KAL1882346.1"/>
    <property type="molecule type" value="Genomic_DNA"/>
</dbReference>
<evidence type="ECO:0000256" key="1">
    <source>
        <dbReference type="SAM" id="SignalP"/>
    </source>
</evidence>
<dbReference type="PANTHER" id="PTHR39602">
    <property type="entry name" value="ACW-9"/>
    <property type="match status" value="1"/>
</dbReference>
<evidence type="ECO:0000313" key="2">
    <source>
        <dbReference type="EMBL" id="KAL1882346.1"/>
    </source>
</evidence>
<proteinExistence type="predicted"/>
<organism evidence="2 3">
    <name type="scientific">Phialemonium thermophilum</name>
    <dbReference type="NCBI Taxonomy" id="223376"/>
    <lineage>
        <taxon>Eukaryota</taxon>
        <taxon>Fungi</taxon>
        <taxon>Dikarya</taxon>
        <taxon>Ascomycota</taxon>
        <taxon>Pezizomycotina</taxon>
        <taxon>Sordariomycetes</taxon>
        <taxon>Sordariomycetidae</taxon>
        <taxon>Cephalothecales</taxon>
        <taxon>Cephalothecaceae</taxon>
        <taxon>Phialemonium</taxon>
    </lineage>
</organism>
<keyword evidence="3" id="KW-1185">Reference proteome</keyword>
<evidence type="ECO:0000313" key="3">
    <source>
        <dbReference type="Proteomes" id="UP001586593"/>
    </source>
</evidence>
<protein>
    <submittedName>
        <fullName evidence="2">Uncharacterized protein</fullName>
    </submittedName>
</protein>
<dbReference type="PANTHER" id="PTHR39602:SF2">
    <property type="entry name" value="ACW-9"/>
    <property type="match status" value="1"/>
</dbReference>
<dbReference type="Proteomes" id="UP001586593">
    <property type="component" value="Unassembled WGS sequence"/>
</dbReference>
<comment type="caution">
    <text evidence="2">The sequence shown here is derived from an EMBL/GenBank/DDBJ whole genome shotgun (WGS) entry which is preliminary data.</text>
</comment>
<name>A0ABR3Y251_9PEZI</name>
<feature type="chain" id="PRO_5046854054" evidence="1">
    <location>
        <begin position="19"/>
        <end position="152"/>
    </location>
</feature>
<reference evidence="2 3" key="1">
    <citation type="journal article" date="2024" name="Commun. Biol.">
        <title>Comparative genomic analysis of thermophilic fungi reveals convergent evolutionary adaptations and gene losses.</title>
        <authorList>
            <person name="Steindorff A.S."/>
            <person name="Aguilar-Pontes M.V."/>
            <person name="Robinson A.J."/>
            <person name="Andreopoulos B."/>
            <person name="LaButti K."/>
            <person name="Kuo A."/>
            <person name="Mondo S."/>
            <person name="Riley R."/>
            <person name="Otillar R."/>
            <person name="Haridas S."/>
            <person name="Lipzen A."/>
            <person name="Grimwood J."/>
            <person name="Schmutz J."/>
            <person name="Clum A."/>
            <person name="Reid I.D."/>
            <person name="Moisan M.C."/>
            <person name="Butler G."/>
            <person name="Nguyen T.T.M."/>
            <person name="Dewar K."/>
            <person name="Conant G."/>
            <person name="Drula E."/>
            <person name="Henrissat B."/>
            <person name="Hansel C."/>
            <person name="Singer S."/>
            <person name="Hutchinson M.I."/>
            <person name="de Vries R.P."/>
            <person name="Natvig D.O."/>
            <person name="Powell A.J."/>
            <person name="Tsang A."/>
            <person name="Grigoriev I.V."/>
        </authorList>
    </citation>
    <scope>NUCLEOTIDE SEQUENCE [LARGE SCALE GENOMIC DNA]</scope>
    <source>
        <strain evidence="2 3">ATCC 24622</strain>
    </source>
</reference>
<sequence>MRLSALLAAATAATTVFALPSSTSAVSMAADGAEWTILSLRRACNANDTLCAWSFAICANGTPDTSVVGCNATVVAQGGAPASQSPGRNISCGRYAVTSEWSGQFGPENGFTTLSVVDWQDRLIAWPSYSDRDLEGGKVVVPDRSFAVQKLA</sequence>
<gene>
    <name evidence="2" type="ORF">VTK73DRAFT_1905</name>
</gene>